<proteinExistence type="predicted"/>
<keyword evidence="2" id="KW-1185">Reference proteome</keyword>
<dbReference type="InterPro" id="IPR013780">
    <property type="entry name" value="Glyco_hydro_b"/>
</dbReference>
<accession>A0A917NMA5</accession>
<evidence type="ECO:0000313" key="1">
    <source>
        <dbReference type="EMBL" id="GGJ10771.1"/>
    </source>
</evidence>
<sequence>MPAANVDWWDLHNGPVTAPDANVSSSLYGDYQFGDYGLLSNGGSQNGISEPPAETPFPDYYGYQLVAPIAVPGATMVGSGASTDALATHATVLPNGDVAVMIINKDPNQAYHVQLNLEGVLAKGPAAKIVYGKDTRVPRFGAVQDVDQGVDVAPYSITDLIIPHQNGHQPQGPQLTDQTSVANPTIKPGYTQTVTTTFTDTRAEVRDATLDVEIYNPAGQLVGQQTVPHVSLKPGQTSNPVILSWKVPDVQGTYTVKTFVFGRDGAATYEANLNAGTFTVTQPDPPVISASVSLSATTVTVGTPVTITTTYTETAPTGYLTNGLLVQYVFTDNWQWVAQNAPSASLAPGQTITETWTWTPTQPGTYIFPEGVFTSNWSLIQWINHSDVKLTVTN</sequence>
<evidence type="ECO:0000313" key="2">
    <source>
        <dbReference type="Proteomes" id="UP000637695"/>
    </source>
</evidence>
<dbReference type="AlphaFoldDB" id="A0A917NMA5"/>
<gene>
    <name evidence="1" type="ORF">GCM10010885_19990</name>
</gene>
<reference evidence="1" key="1">
    <citation type="journal article" date="2014" name="Int. J. Syst. Evol. Microbiol.">
        <title>Complete genome sequence of Corynebacterium casei LMG S-19264T (=DSM 44701T), isolated from a smear-ripened cheese.</title>
        <authorList>
            <consortium name="US DOE Joint Genome Institute (JGI-PGF)"/>
            <person name="Walter F."/>
            <person name="Albersmeier A."/>
            <person name="Kalinowski J."/>
            <person name="Ruckert C."/>
        </authorList>
    </citation>
    <scope>NUCLEOTIDE SEQUENCE</scope>
    <source>
        <strain evidence="1">JCM 18487</strain>
    </source>
</reference>
<dbReference type="Gene3D" id="2.60.40.1180">
    <property type="entry name" value="Golgi alpha-mannosidase II"/>
    <property type="match status" value="1"/>
</dbReference>
<name>A0A917NMA5_9BACL</name>
<dbReference type="RefSeq" id="WP_188882819.1">
    <property type="nucleotide sequence ID" value="NZ_BMOY01000034.1"/>
</dbReference>
<protein>
    <submittedName>
        <fullName evidence="1">Uncharacterized protein</fullName>
    </submittedName>
</protein>
<reference evidence="1" key="2">
    <citation type="submission" date="2020-09" db="EMBL/GenBank/DDBJ databases">
        <authorList>
            <person name="Sun Q."/>
            <person name="Ohkuma M."/>
        </authorList>
    </citation>
    <scope>NUCLEOTIDE SEQUENCE</scope>
    <source>
        <strain evidence="1">JCM 18487</strain>
    </source>
</reference>
<comment type="caution">
    <text evidence="1">The sequence shown here is derived from an EMBL/GenBank/DDBJ whole genome shotgun (WGS) entry which is preliminary data.</text>
</comment>
<dbReference type="Proteomes" id="UP000637695">
    <property type="component" value="Unassembled WGS sequence"/>
</dbReference>
<organism evidence="1 2">
    <name type="scientific">Alicyclobacillus cellulosilyticus</name>
    <dbReference type="NCBI Taxonomy" id="1003997"/>
    <lineage>
        <taxon>Bacteria</taxon>
        <taxon>Bacillati</taxon>
        <taxon>Bacillota</taxon>
        <taxon>Bacilli</taxon>
        <taxon>Bacillales</taxon>
        <taxon>Alicyclobacillaceae</taxon>
        <taxon>Alicyclobacillus</taxon>
    </lineage>
</organism>
<dbReference type="EMBL" id="BMOY01000034">
    <property type="protein sequence ID" value="GGJ10771.1"/>
    <property type="molecule type" value="Genomic_DNA"/>
</dbReference>